<evidence type="ECO:0000313" key="3">
    <source>
        <dbReference type="Proteomes" id="UP000320839"/>
    </source>
</evidence>
<feature type="compositionally biased region" description="Low complexity" evidence="1">
    <location>
        <begin position="85"/>
        <end position="102"/>
    </location>
</feature>
<dbReference type="OrthoDB" id="282085at2"/>
<dbReference type="AlphaFoldDB" id="A0A518FX99"/>
<feature type="compositionally biased region" description="Polar residues" evidence="1">
    <location>
        <begin position="124"/>
        <end position="145"/>
    </location>
</feature>
<feature type="compositionally biased region" description="Polar residues" evidence="1">
    <location>
        <begin position="153"/>
        <end position="177"/>
    </location>
</feature>
<sequence length="507" mass="55037">MRLLLTLLAAGTICFFNPDISESWARGFGGGGFHGGGSRGGGFSGGSRGGGRSFSGGFQGSRSSFGGGSRQGQFGGSRGSHENESSFSRGSSRGGENNFGSRDSTRNFNSGGRPDGGNSGGSRFSSYANRFHSPSQNRPATSQNRPDAWFSANPENQSRSNQQSNPENLNRFNQLPMNQGLHHFPGLPSDAGQHTVTNAHPYFQDFNGRDTLNRSLTPGARPENLLSGNDVERTRADELARARENSTPVKEAIGADGRDRSGSIARSAEKGYAAGFMHVPPSTRYYHAAALRDGFHNYGLFNPNWYRAHPGTWSVPSWPAGYAWNTCSWNSMLAWLTLVNSKPDYYDYGNTVQYQNNSVYVNNQDMGTAEQYTQQASQLAASGAMASSSDQQNWMPLGVFALSQTGQTTQTNSDLVMQLAVDPQGIIRGNLSNTKTGKSQQIQGAVDKKTQRAAWTVGDDQSKVYDTGIYNLTKDEAPLLLHIGKDKTQQWLMVRLKQKDNDTAGKN</sequence>
<feature type="compositionally biased region" description="Gly residues" evidence="1">
    <location>
        <begin position="39"/>
        <end position="78"/>
    </location>
</feature>
<dbReference type="Proteomes" id="UP000320839">
    <property type="component" value="Chromosome"/>
</dbReference>
<feature type="region of interest" description="Disordered" evidence="1">
    <location>
        <begin position="39"/>
        <end position="182"/>
    </location>
</feature>
<dbReference type="RefSeq" id="WP_145459432.1">
    <property type="nucleotide sequence ID" value="NZ_CP036317.1"/>
</dbReference>
<gene>
    <name evidence="2" type="ORF">Pan153_55590</name>
</gene>
<reference evidence="2 3" key="1">
    <citation type="submission" date="2019-02" db="EMBL/GenBank/DDBJ databases">
        <title>Deep-cultivation of Planctomycetes and their phenomic and genomic characterization uncovers novel biology.</title>
        <authorList>
            <person name="Wiegand S."/>
            <person name="Jogler M."/>
            <person name="Boedeker C."/>
            <person name="Pinto D."/>
            <person name="Vollmers J."/>
            <person name="Rivas-Marin E."/>
            <person name="Kohn T."/>
            <person name="Peeters S.H."/>
            <person name="Heuer A."/>
            <person name="Rast P."/>
            <person name="Oberbeckmann S."/>
            <person name="Bunk B."/>
            <person name="Jeske O."/>
            <person name="Meyerdierks A."/>
            <person name="Storesund J.E."/>
            <person name="Kallscheuer N."/>
            <person name="Luecker S."/>
            <person name="Lage O.M."/>
            <person name="Pohl T."/>
            <person name="Merkel B.J."/>
            <person name="Hornburger P."/>
            <person name="Mueller R.-W."/>
            <person name="Bruemmer F."/>
            <person name="Labrenz M."/>
            <person name="Spormann A.M."/>
            <person name="Op den Camp H."/>
            <person name="Overmann J."/>
            <person name="Amann R."/>
            <person name="Jetten M.S.M."/>
            <person name="Mascher T."/>
            <person name="Medema M.H."/>
            <person name="Devos D.P."/>
            <person name="Kaster A.-K."/>
            <person name="Ovreas L."/>
            <person name="Rohde M."/>
            <person name="Galperin M.Y."/>
            <person name="Jogler C."/>
        </authorList>
    </citation>
    <scope>NUCLEOTIDE SEQUENCE [LARGE SCALE GENOMIC DNA]</scope>
    <source>
        <strain evidence="2 3">Pan153</strain>
    </source>
</reference>
<protein>
    <submittedName>
        <fullName evidence="2">Uncharacterized protein</fullName>
    </submittedName>
</protein>
<dbReference type="EMBL" id="CP036317">
    <property type="protein sequence ID" value="QDV20880.1"/>
    <property type="molecule type" value="Genomic_DNA"/>
</dbReference>
<proteinExistence type="predicted"/>
<feature type="region of interest" description="Disordered" evidence="1">
    <location>
        <begin position="242"/>
        <end position="262"/>
    </location>
</feature>
<accession>A0A518FX99</accession>
<evidence type="ECO:0000256" key="1">
    <source>
        <dbReference type="SAM" id="MobiDB-lite"/>
    </source>
</evidence>
<evidence type="ECO:0000313" key="2">
    <source>
        <dbReference type="EMBL" id="QDV20880.1"/>
    </source>
</evidence>
<organism evidence="2 3">
    <name type="scientific">Gimesia panareensis</name>
    <dbReference type="NCBI Taxonomy" id="2527978"/>
    <lineage>
        <taxon>Bacteria</taxon>
        <taxon>Pseudomonadati</taxon>
        <taxon>Planctomycetota</taxon>
        <taxon>Planctomycetia</taxon>
        <taxon>Planctomycetales</taxon>
        <taxon>Planctomycetaceae</taxon>
        <taxon>Gimesia</taxon>
    </lineage>
</organism>
<name>A0A518FX99_9PLAN</name>